<name>A0A7S2ML95_9EUKA</name>
<evidence type="ECO:0000313" key="1">
    <source>
        <dbReference type="EMBL" id="CAD9489557.1"/>
    </source>
</evidence>
<proteinExistence type="predicted"/>
<accession>A0A7S2ML95</accession>
<dbReference type="SUPFAM" id="SSF57850">
    <property type="entry name" value="RING/U-box"/>
    <property type="match status" value="1"/>
</dbReference>
<dbReference type="EMBL" id="HBGU01049224">
    <property type="protein sequence ID" value="CAD9489557.1"/>
    <property type="molecule type" value="Transcribed_RNA"/>
</dbReference>
<gene>
    <name evidence="1" type="ORF">CBRE1094_LOCUS26786</name>
</gene>
<reference evidence="1" key="1">
    <citation type="submission" date="2021-01" db="EMBL/GenBank/DDBJ databases">
        <authorList>
            <person name="Corre E."/>
            <person name="Pelletier E."/>
            <person name="Niang G."/>
            <person name="Scheremetjew M."/>
            <person name="Finn R."/>
            <person name="Kale V."/>
            <person name="Holt S."/>
            <person name="Cochrane G."/>
            <person name="Meng A."/>
            <person name="Brown T."/>
            <person name="Cohen L."/>
        </authorList>
    </citation>
    <scope>NUCLEOTIDE SEQUENCE</scope>
    <source>
        <strain evidence="1">UTEX LB 985</strain>
    </source>
</reference>
<sequence length="205" mass="22793">MPRCTAAPFADRHLARLLTDEGFMRYLSSRAELIELAVDERVRQQVAREVARLEALGRHEREVELHVSQITDTILTLKCPKADCLRAFNDFDGCMLLVCGACRTRFCGWCLQACDGGGDPHHHLLTCPAKPNHIGSGVEQAIYPDGEEMLMGGHPTFDAHHEQRKREAVNGLLRGLPPTVARDVWVRLRPQLEGDLGIQQPASGP</sequence>
<protein>
    <submittedName>
        <fullName evidence="1">Uncharacterized protein</fullName>
    </submittedName>
</protein>
<dbReference type="AlphaFoldDB" id="A0A7S2ML95"/>
<organism evidence="1">
    <name type="scientific">Haptolina brevifila</name>
    <dbReference type="NCBI Taxonomy" id="156173"/>
    <lineage>
        <taxon>Eukaryota</taxon>
        <taxon>Haptista</taxon>
        <taxon>Haptophyta</taxon>
        <taxon>Prymnesiophyceae</taxon>
        <taxon>Prymnesiales</taxon>
        <taxon>Prymnesiaceae</taxon>
        <taxon>Haptolina</taxon>
    </lineage>
</organism>